<dbReference type="EMBL" id="CP063373">
    <property type="protein sequence ID" value="QOV34269.1"/>
    <property type="molecule type" value="Genomic_DNA"/>
</dbReference>
<reference evidence="3 4" key="1">
    <citation type="submission" date="2020-10" db="EMBL/GenBank/DDBJ databases">
        <title>Streptomyces ferrugineus complate genome analysis.</title>
        <authorList>
            <person name="Anwar N."/>
        </authorList>
    </citation>
    <scope>NUCLEOTIDE SEQUENCE [LARGE SCALE GENOMIC DNA]</scope>
    <source>
        <strain evidence="3 4">CCTCC AA2014009</strain>
    </source>
</reference>
<dbReference type="InterPro" id="IPR000182">
    <property type="entry name" value="GNAT_dom"/>
</dbReference>
<dbReference type="Proteomes" id="UP000594205">
    <property type="component" value="Chromosome"/>
</dbReference>
<accession>A0A7M2SE60</accession>
<sequence>MATSRAPYPATWRNRGRKALTTATPRPVLPRALPSAAPSVRPAHREDAAALAALSRPFVHTGAVRERPLSLYAAHASDFLVVTAPDGTLEGCLALRVHPADPGRDHVPAGVLYNFCVARHRQGCGTGARLLRTALARARAQSLGALFTATTGGGGLFLRHGFTPASASLAPPEWVSSLDPRRNSRVLARSLGPLR</sequence>
<evidence type="ECO:0000256" key="1">
    <source>
        <dbReference type="SAM" id="MobiDB-lite"/>
    </source>
</evidence>
<dbReference type="InterPro" id="IPR016181">
    <property type="entry name" value="Acyl_CoA_acyltransferase"/>
</dbReference>
<feature type="region of interest" description="Disordered" evidence="1">
    <location>
        <begin position="1"/>
        <end position="40"/>
    </location>
</feature>
<protein>
    <submittedName>
        <fullName evidence="3">GNAT family N-acetyltransferase</fullName>
    </submittedName>
</protein>
<proteinExistence type="predicted"/>
<gene>
    <name evidence="3" type="ORF">IM697_29540</name>
</gene>
<name>A0A7M2SE60_9ACTN</name>
<organism evidence="3 4">
    <name type="scientific">Streptomyces ferrugineus</name>
    <dbReference type="NCBI Taxonomy" id="1413221"/>
    <lineage>
        <taxon>Bacteria</taxon>
        <taxon>Bacillati</taxon>
        <taxon>Actinomycetota</taxon>
        <taxon>Actinomycetes</taxon>
        <taxon>Kitasatosporales</taxon>
        <taxon>Streptomycetaceae</taxon>
        <taxon>Streptomyces</taxon>
    </lineage>
</organism>
<dbReference type="AlphaFoldDB" id="A0A7M2SE60"/>
<evidence type="ECO:0000313" key="3">
    <source>
        <dbReference type="EMBL" id="QOV34269.1"/>
    </source>
</evidence>
<dbReference type="Gene3D" id="3.40.630.30">
    <property type="match status" value="1"/>
</dbReference>
<dbReference type="PROSITE" id="PS51186">
    <property type="entry name" value="GNAT"/>
    <property type="match status" value="1"/>
</dbReference>
<evidence type="ECO:0000313" key="4">
    <source>
        <dbReference type="Proteomes" id="UP000594205"/>
    </source>
</evidence>
<feature type="domain" description="N-acetyltransferase" evidence="2">
    <location>
        <begin position="38"/>
        <end position="192"/>
    </location>
</feature>
<dbReference type="Pfam" id="PF00583">
    <property type="entry name" value="Acetyltransf_1"/>
    <property type="match status" value="1"/>
</dbReference>
<dbReference type="SUPFAM" id="SSF55729">
    <property type="entry name" value="Acyl-CoA N-acyltransferases (Nat)"/>
    <property type="match status" value="1"/>
</dbReference>
<keyword evidence="3" id="KW-0808">Transferase</keyword>
<keyword evidence="4" id="KW-1185">Reference proteome</keyword>
<dbReference type="KEGG" id="sfeu:IM697_29540"/>
<dbReference type="CDD" id="cd04301">
    <property type="entry name" value="NAT_SF"/>
    <property type="match status" value="1"/>
</dbReference>
<evidence type="ECO:0000259" key="2">
    <source>
        <dbReference type="PROSITE" id="PS51186"/>
    </source>
</evidence>
<dbReference type="GO" id="GO:0016747">
    <property type="term" value="F:acyltransferase activity, transferring groups other than amino-acyl groups"/>
    <property type="evidence" value="ECO:0007669"/>
    <property type="project" value="InterPro"/>
</dbReference>